<evidence type="ECO:0008006" key="3">
    <source>
        <dbReference type="Google" id="ProtNLM"/>
    </source>
</evidence>
<comment type="caution">
    <text evidence="1">The sequence shown here is derived from an EMBL/GenBank/DDBJ whole genome shotgun (WGS) entry which is preliminary data.</text>
</comment>
<name>A0AAW6TXS3_9BACT</name>
<evidence type="ECO:0000313" key="2">
    <source>
        <dbReference type="Proteomes" id="UP001431776"/>
    </source>
</evidence>
<gene>
    <name evidence="1" type="ORF">QJ522_15460</name>
</gene>
<organism evidence="1 2">
    <name type="scientific">Anaerobaca lacustris</name>
    <dbReference type="NCBI Taxonomy" id="3044600"/>
    <lineage>
        <taxon>Bacteria</taxon>
        <taxon>Pseudomonadati</taxon>
        <taxon>Planctomycetota</taxon>
        <taxon>Phycisphaerae</taxon>
        <taxon>Sedimentisphaerales</taxon>
        <taxon>Anaerobacaceae</taxon>
        <taxon>Anaerobaca</taxon>
    </lineage>
</organism>
<dbReference type="Proteomes" id="UP001431776">
    <property type="component" value="Unassembled WGS sequence"/>
</dbReference>
<evidence type="ECO:0000313" key="1">
    <source>
        <dbReference type="EMBL" id="MDI6450457.1"/>
    </source>
</evidence>
<sequence>MTNIFANSMSYGYIELAALLPNGKMVRGHYVRKGDYTGISGWRRRFLNTNVFGSVGIYMEPNNNSPFILPMHFDIDCPDDLEAARRSALTLCEMLMDRIRLSQDNLDIAFSGHKGFHISVAPEIFRAFHSPYTLGLYRRMARRARDAGVCHIDESIYTRKRIWRILLSRHSKSGLFKIPLSYEELRDISIDGIKKLAANPRPEDSLARHQVCEEAVEWYRRALAVSAKLDGGSRGQVSTTKPFRDGWRMPPCIKAIQEVTLPDGIRHQTYLSLARFYRYIGMHPDEIHEQIEALDGRHPIRDPDYIERTVAWASDHSGFPGCDDESLRQYCRPEKCFYAKLKNNRKHSAKASGE</sequence>
<keyword evidence="2" id="KW-1185">Reference proteome</keyword>
<proteinExistence type="predicted"/>
<dbReference type="EMBL" id="JASCXX010000020">
    <property type="protein sequence ID" value="MDI6450457.1"/>
    <property type="molecule type" value="Genomic_DNA"/>
</dbReference>
<protein>
    <recommendedName>
        <fullName evidence="3">DNA primase</fullName>
    </recommendedName>
</protein>
<dbReference type="SUPFAM" id="SSF56747">
    <property type="entry name" value="Prim-pol domain"/>
    <property type="match status" value="1"/>
</dbReference>
<dbReference type="RefSeq" id="WP_349245868.1">
    <property type="nucleotide sequence ID" value="NZ_JASCXX010000020.1"/>
</dbReference>
<reference evidence="1" key="1">
    <citation type="submission" date="2023-05" db="EMBL/GenBank/DDBJ databases">
        <title>Anaerotaeda fermentans gen. nov., sp. nov., a novel anaerobic planctomycete of the new family within the order Sedimentisphaerales isolated from Taman Peninsula, Russia.</title>
        <authorList>
            <person name="Khomyakova M.A."/>
            <person name="Merkel A.Y."/>
            <person name="Slobodkin A.I."/>
        </authorList>
    </citation>
    <scope>NUCLEOTIDE SEQUENCE</scope>
    <source>
        <strain evidence="1">M17dextr</strain>
    </source>
</reference>
<accession>A0AAW6TXS3</accession>
<dbReference type="AlphaFoldDB" id="A0AAW6TXS3"/>
<dbReference type="Gene3D" id="3.90.920.10">
    <property type="entry name" value="DNA primase, PRIM domain"/>
    <property type="match status" value="1"/>
</dbReference>